<dbReference type="InterPro" id="IPR002915">
    <property type="entry name" value="DeoC/FbaB/LacD_aldolase"/>
</dbReference>
<keyword evidence="5 9" id="KW-0704">Schiff base</keyword>
<organism evidence="10 11">
    <name type="scientific">Tropilaelaps mercedesae</name>
    <dbReference type="NCBI Taxonomy" id="418985"/>
    <lineage>
        <taxon>Eukaryota</taxon>
        <taxon>Metazoa</taxon>
        <taxon>Ecdysozoa</taxon>
        <taxon>Arthropoda</taxon>
        <taxon>Chelicerata</taxon>
        <taxon>Arachnida</taxon>
        <taxon>Acari</taxon>
        <taxon>Parasitiformes</taxon>
        <taxon>Mesostigmata</taxon>
        <taxon>Gamasina</taxon>
        <taxon>Dermanyssoidea</taxon>
        <taxon>Laelapidae</taxon>
        <taxon>Tropilaelaps</taxon>
    </lineage>
</organism>
<feature type="active site" description="Proton donor/acceptor" evidence="9">
    <location>
        <position position="196"/>
    </location>
</feature>
<dbReference type="AlphaFoldDB" id="A0A1V9XBU1"/>
<dbReference type="PIRSF" id="PIRSF001357">
    <property type="entry name" value="DeoC"/>
    <property type="match status" value="1"/>
</dbReference>
<dbReference type="GO" id="GO:0046386">
    <property type="term" value="P:deoxyribose phosphate catabolic process"/>
    <property type="evidence" value="ECO:0007669"/>
    <property type="project" value="UniProtKB-UniPathway"/>
</dbReference>
<dbReference type="SMART" id="SM01133">
    <property type="entry name" value="DeoC"/>
    <property type="match status" value="1"/>
</dbReference>
<keyword evidence="11" id="KW-1185">Reference proteome</keyword>
<dbReference type="CDD" id="cd00959">
    <property type="entry name" value="DeoC"/>
    <property type="match status" value="1"/>
</dbReference>
<reference evidence="10 11" key="1">
    <citation type="journal article" date="2017" name="Gigascience">
        <title>Draft genome of the honey bee ectoparasitic mite, Tropilaelaps mercedesae, is shaped by the parasitic life history.</title>
        <authorList>
            <person name="Dong X."/>
            <person name="Armstrong S.D."/>
            <person name="Xia D."/>
            <person name="Makepeace B.L."/>
            <person name="Darby A.C."/>
            <person name="Kadowaki T."/>
        </authorList>
    </citation>
    <scope>NUCLEOTIDE SEQUENCE [LARGE SCALE GENOMIC DNA]</scope>
    <source>
        <strain evidence="10">Wuxi-XJTLU</strain>
    </source>
</reference>
<evidence type="ECO:0000313" key="10">
    <source>
        <dbReference type="EMBL" id="OQR70828.1"/>
    </source>
</evidence>
<dbReference type="InParanoid" id="A0A1V9XBU1"/>
<dbReference type="GO" id="GO:0016052">
    <property type="term" value="P:carbohydrate catabolic process"/>
    <property type="evidence" value="ECO:0007669"/>
    <property type="project" value="TreeGrafter"/>
</dbReference>
<dbReference type="InterPro" id="IPR013785">
    <property type="entry name" value="Aldolase_TIM"/>
</dbReference>
<dbReference type="FunCoup" id="A0A1V9XBU1">
    <property type="interactions" value="436"/>
</dbReference>
<evidence type="ECO:0000313" key="11">
    <source>
        <dbReference type="Proteomes" id="UP000192247"/>
    </source>
</evidence>
<dbReference type="OrthoDB" id="70823at2759"/>
<dbReference type="Pfam" id="PF01791">
    <property type="entry name" value="DeoC"/>
    <property type="match status" value="1"/>
</dbReference>
<comment type="similarity">
    <text evidence="2">Belongs to the DeoC/FbaB aldolase family. DeoC type 2 subfamily.</text>
</comment>
<dbReference type="STRING" id="418985.A0A1V9XBU1"/>
<evidence type="ECO:0000256" key="4">
    <source>
        <dbReference type="ARBA" id="ARBA00023239"/>
    </source>
</evidence>
<evidence type="ECO:0000256" key="2">
    <source>
        <dbReference type="ARBA" id="ARBA00009473"/>
    </source>
</evidence>
<evidence type="ECO:0000256" key="6">
    <source>
        <dbReference type="ARBA" id="ARBA00031814"/>
    </source>
</evidence>
<name>A0A1V9XBU1_9ACAR</name>
<dbReference type="NCBIfam" id="TIGR00126">
    <property type="entry name" value="deoC"/>
    <property type="match status" value="1"/>
</dbReference>
<dbReference type="SUPFAM" id="SSF51569">
    <property type="entry name" value="Aldolase"/>
    <property type="match status" value="1"/>
</dbReference>
<feature type="active site" description="Schiff-base intermediate with acetaldehyde" evidence="9">
    <location>
        <position position="160"/>
    </location>
</feature>
<evidence type="ECO:0000256" key="3">
    <source>
        <dbReference type="ARBA" id="ARBA00012515"/>
    </source>
</evidence>
<gene>
    <name evidence="10" type="ORF">BIW11_04087</name>
</gene>
<dbReference type="PANTHER" id="PTHR10889">
    <property type="entry name" value="DEOXYRIBOSE-PHOSPHATE ALDOLASE"/>
    <property type="match status" value="1"/>
</dbReference>
<evidence type="ECO:0000256" key="5">
    <source>
        <dbReference type="ARBA" id="ARBA00023270"/>
    </source>
</evidence>
<dbReference type="Proteomes" id="UP000192247">
    <property type="component" value="Unassembled WGS sequence"/>
</dbReference>
<evidence type="ECO:0000256" key="9">
    <source>
        <dbReference type="PIRSR" id="PIRSR001357-50"/>
    </source>
</evidence>
<evidence type="ECO:0000256" key="8">
    <source>
        <dbReference type="ARBA" id="ARBA00048791"/>
    </source>
</evidence>
<comment type="pathway">
    <text evidence="1">Carbohydrate degradation; 2-deoxy-D-ribose 1-phosphate degradation; D-glyceraldehyde 3-phosphate and acetaldehyde from 2-deoxy-alpha-D-ribose 1-phosphate: step 2/2.</text>
</comment>
<dbReference type="EMBL" id="MNPL01016026">
    <property type="protein sequence ID" value="OQR70828.1"/>
    <property type="molecule type" value="Genomic_DNA"/>
</dbReference>
<protein>
    <recommendedName>
        <fullName evidence="3">deoxyribose-phosphate aldolase</fullName>
        <ecNumber evidence="3">4.1.2.4</ecNumber>
    </recommendedName>
    <alternativeName>
        <fullName evidence="7">2-deoxy-D-ribose 5-phosphate aldolase</fullName>
    </alternativeName>
    <alternativeName>
        <fullName evidence="6">Phosphodeoxyriboaldolase</fullName>
    </alternativeName>
</protein>
<dbReference type="UniPathway" id="UPA00002">
    <property type="reaction ID" value="UER00468"/>
</dbReference>
<evidence type="ECO:0000256" key="1">
    <source>
        <dbReference type="ARBA" id="ARBA00004816"/>
    </source>
</evidence>
<dbReference type="Gene3D" id="3.20.20.70">
    <property type="entry name" value="Aldolase class I"/>
    <property type="match status" value="1"/>
</dbReference>
<dbReference type="GO" id="GO:0004139">
    <property type="term" value="F:deoxyribose-phosphate aldolase activity"/>
    <property type="evidence" value="ECO:0007669"/>
    <property type="project" value="UniProtKB-EC"/>
</dbReference>
<comment type="caution">
    <text evidence="10">The sequence shown here is derived from an EMBL/GenBank/DDBJ whole genome shotgun (WGS) entry which is preliminary data.</text>
</comment>
<dbReference type="PANTHER" id="PTHR10889:SF3">
    <property type="entry name" value="DEOXYRIBOSE-PHOSPHATE ALDOLASE"/>
    <property type="match status" value="1"/>
</dbReference>
<accession>A0A1V9XBU1</accession>
<proteinExistence type="inferred from homology"/>
<evidence type="ECO:0000256" key="7">
    <source>
        <dbReference type="ARBA" id="ARBA00032755"/>
    </source>
</evidence>
<dbReference type="InterPro" id="IPR011343">
    <property type="entry name" value="DeoC"/>
</dbReference>
<dbReference type="GO" id="GO:0005737">
    <property type="term" value="C:cytoplasm"/>
    <property type="evidence" value="ECO:0007669"/>
    <property type="project" value="InterPro"/>
</dbReference>
<keyword evidence="4" id="KW-0456">Lyase</keyword>
<sequence>MIRRRMCFVYHCVHSLCSKAINPLCNEIASALGMSVTTGAVCVYPARVGDCVRSFKHLGTSVPIAAVATGFPSGQYSLASRLDEITGSVEDGASEIDIVINRTAALQHDWETVYHEIIDMKHACKGAHLKAILATGELGSLQNVYKASLVAMMAGADFIKTSTGKETVNATLPVGLTMLRAIEEFYRETKKEVGFKPAGGIRTAKDALSWQILVNEILGKKWLCNNLFRIGASGLLGDLERQLFFYTTGRYASLANMPPC</sequence>
<comment type="catalytic activity">
    <reaction evidence="8">
        <text>2-deoxy-D-ribose 5-phosphate = D-glyceraldehyde 3-phosphate + acetaldehyde</text>
        <dbReference type="Rhea" id="RHEA:12821"/>
        <dbReference type="ChEBI" id="CHEBI:15343"/>
        <dbReference type="ChEBI" id="CHEBI:59776"/>
        <dbReference type="ChEBI" id="CHEBI:62877"/>
        <dbReference type="EC" id="4.1.2.4"/>
    </reaction>
</comment>
<dbReference type="GO" id="GO:0009264">
    <property type="term" value="P:deoxyribonucleotide catabolic process"/>
    <property type="evidence" value="ECO:0007669"/>
    <property type="project" value="InterPro"/>
</dbReference>
<dbReference type="EC" id="4.1.2.4" evidence="3"/>